<gene>
    <name evidence="2" type="ORF">C1I95_14090</name>
</gene>
<comment type="caution">
    <text evidence="2">The sequence shown here is derived from an EMBL/GenBank/DDBJ whole genome shotgun (WGS) entry which is preliminary data.</text>
</comment>
<keyword evidence="1" id="KW-0812">Transmembrane</keyword>
<evidence type="ECO:0000256" key="1">
    <source>
        <dbReference type="SAM" id="Phobius"/>
    </source>
</evidence>
<accession>A0A2W2FT83</accession>
<dbReference type="Proteomes" id="UP000248924">
    <property type="component" value="Unassembled WGS sequence"/>
</dbReference>
<evidence type="ECO:0000313" key="3">
    <source>
        <dbReference type="Proteomes" id="UP000248924"/>
    </source>
</evidence>
<feature type="transmembrane region" description="Helical" evidence="1">
    <location>
        <begin position="73"/>
        <end position="93"/>
    </location>
</feature>
<sequence>MSNLVRSELLKIRTTSTWWWLAIGAFLSIALAFPFNAWLAHETLGGGGEEFGVTGDAASAPAQAANLYTSGQYLGLMFVMLIGILMVTNEFFHQTATTTFLATPRRTAVIVSKLIAASLLGFSFWLVTTLIDLGAGAAFLALNDHGTLLGEWEVQRALLLNLMAYAIWTVLGVGIGTLITNQLGAVITASVLYLIGTQVVGLLFLLLSNWLDSMAVIKWQVIWPAAASSIMITPGENEMLPAWWVGALVLIGYALVSCVVGILITRRRDIS</sequence>
<feature type="transmembrane region" description="Helical" evidence="1">
    <location>
        <begin position="18"/>
        <end position="39"/>
    </location>
</feature>
<feature type="transmembrane region" description="Helical" evidence="1">
    <location>
        <begin position="162"/>
        <end position="179"/>
    </location>
</feature>
<dbReference type="OrthoDB" id="5244396at2"/>
<feature type="transmembrane region" description="Helical" evidence="1">
    <location>
        <begin position="191"/>
        <end position="211"/>
    </location>
</feature>
<keyword evidence="3" id="KW-1185">Reference proteome</keyword>
<reference evidence="2 3" key="1">
    <citation type="submission" date="2018-01" db="EMBL/GenBank/DDBJ databases">
        <title>Draft genome sequence of Jishengella sp. NA12.</title>
        <authorList>
            <person name="Sahin N."/>
            <person name="Ay H."/>
            <person name="Saygin H."/>
        </authorList>
    </citation>
    <scope>NUCLEOTIDE SEQUENCE [LARGE SCALE GENOMIC DNA]</scope>
    <source>
        <strain evidence="2 3">NA12</strain>
    </source>
</reference>
<protein>
    <submittedName>
        <fullName evidence="2">ABC transporter permease</fullName>
    </submittedName>
</protein>
<feature type="transmembrane region" description="Helical" evidence="1">
    <location>
        <begin position="242"/>
        <end position="264"/>
    </location>
</feature>
<name>A0A2W2FT83_9ACTN</name>
<feature type="transmembrane region" description="Helical" evidence="1">
    <location>
        <begin position="114"/>
        <end position="142"/>
    </location>
</feature>
<dbReference type="RefSeq" id="WP_111214277.1">
    <property type="nucleotide sequence ID" value="NZ_POTY01000075.1"/>
</dbReference>
<dbReference type="AlphaFoldDB" id="A0A2W2FT83"/>
<dbReference type="PANTHER" id="PTHR37305:SF1">
    <property type="entry name" value="MEMBRANE PROTEIN"/>
    <property type="match status" value="1"/>
</dbReference>
<organism evidence="2 3">
    <name type="scientific">Micromonospora craterilacus</name>
    <dbReference type="NCBI Taxonomy" id="1655439"/>
    <lineage>
        <taxon>Bacteria</taxon>
        <taxon>Bacillati</taxon>
        <taxon>Actinomycetota</taxon>
        <taxon>Actinomycetes</taxon>
        <taxon>Micromonosporales</taxon>
        <taxon>Micromonosporaceae</taxon>
        <taxon>Micromonospora</taxon>
    </lineage>
</organism>
<keyword evidence="1" id="KW-0472">Membrane</keyword>
<dbReference type="PANTHER" id="PTHR37305">
    <property type="entry name" value="INTEGRAL MEMBRANE PROTEIN-RELATED"/>
    <property type="match status" value="1"/>
</dbReference>
<evidence type="ECO:0000313" key="2">
    <source>
        <dbReference type="EMBL" id="PZG18194.1"/>
    </source>
</evidence>
<keyword evidence="1" id="KW-1133">Transmembrane helix</keyword>
<dbReference type="EMBL" id="POTY01000075">
    <property type="protein sequence ID" value="PZG18194.1"/>
    <property type="molecule type" value="Genomic_DNA"/>
</dbReference>
<proteinExistence type="predicted"/>